<keyword evidence="1" id="KW-0732">Signal</keyword>
<gene>
    <name evidence="2" type="ORF">NPX36_04760</name>
</gene>
<proteinExistence type="predicted"/>
<evidence type="ECO:0000256" key="1">
    <source>
        <dbReference type="SAM" id="SignalP"/>
    </source>
</evidence>
<accession>A0ABY5NV38</accession>
<feature type="signal peptide" evidence="1">
    <location>
        <begin position="1"/>
        <end position="22"/>
    </location>
</feature>
<reference evidence="2 3" key="1">
    <citation type="submission" date="2022-08" db="EMBL/GenBank/DDBJ databases">
        <title>Myroides zhujiangensis sp. nov., a novel bacterium isolated from sediment in the Pearl River Estuary.</title>
        <authorList>
            <person name="Cui L."/>
        </authorList>
    </citation>
    <scope>NUCLEOTIDE SEQUENCE [LARGE SCALE GENOMIC DNA]</scope>
    <source>
        <strain evidence="2 3">SCSIO 72103</strain>
    </source>
</reference>
<evidence type="ECO:0000313" key="2">
    <source>
        <dbReference type="EMBL" id="UUV22353.1"/>
    </source>
</evidence>
<organism evidence="2 3">
    <name type="scientific">Paenimyroides aestuarii</name>
    <dbReference type="NCBI Taxonomy" id="2968490"/>
    <lineage>
        <taxon>Bacteria</taxon>
        <taxon>Pseudomonadati</taxon>
        <taxon>Bacteroidota</taxon>
        <taxon>Flavobacteriia</taxon>
        <taxon>Flavobacteriales</taxon>
        <taxon>Flavobacteriaceae</taxon>
        <taxon>Paenimyroides</taxon>
    </lineage>
</organism>
<evidence type="ECO:0000313" key="3">
    <source>
        <dbReference type="Proteomes" id="UP001317001"/>
    </source>
</evidence>
<sequence>MKKSTMFFLCFFFSLLFPMAYAAPPNHSFGVPNHTVYAKKQALNIVETKTTSFNNYMFLKKAYLHHHMAFMVDTNGAITPNLFDSFNSKNTSL</sequence>
<protein>
    <submittedName>
        <fullName evidence="2">Uncharacterized protein</fullName>
    </submittedName>
</protein>
<feature type="chain" id="PRO_5045739856" evidence="1">
    <location>
        <begin position="23"/>
        <end position="93"/>
    </location>
</feature>
<dbReference type="EMBL" id="CP102382">
    <property type="protein sequence ID" value="UUV22353.1"/>
    <property type="molecule type" value="Genomic_DNA"/>
</dbReference>
<dbReference type="RefSeq" id="WP_257500270.1">
    <property type="nucleotide sequence ID" value="NZ_CP102382.1"/>
</dbReference>
<name>A0ABY5NV38_9FLAO</name>
<dbReference type="Proteomes" id="UP001317001">
    <property type="component" value="Chromosome"/>
</dbReference>
<keyword evidence="3" id="KW-1185">Reference proteome</keyword>